<gene>
    <name evidence="2" type="ORF">S01H1_02171</name>
</gene>
<dbReference type="Gene3D" id="3.90.1150.10">
    <property type="entry name" value="Aspartate Aminotransferase, domain 1"/>
    <property type="match status" value="1"/>
</dbReference>
<dbReference type="SUPFAM" id="SSF53383">
    <property type="entry name" value="PLP-dependent transferases"/>
    <property type="match status" value="1"/>
</dbReference>
<dbReference type="InterPro" id="IPR010111">
    <property type="entry name" value="Kynureninase"/>
</dbReference>
<accession>X0SUZ8</accession>
<organism evidence="2">
    <name type="scientific">marine sediment metagenome</name>
    <dbReference type="NCBI Taxonomy" id="412755"/>
    <lineage>
        <taxon>unclassified sequences</taxon>
        <taxon>metagenomes</taxon>
        <taxon>ecological metagenomes</taxon>
    </lineage>
</organism>
<feature type="non-terminal residue" evidence="2">
    <location>
        <position position="1"/>
    </location>
</feature>
<dbReference type="GO" id="GO:0006569">
    <property type="term" value="P:L-tryptophan catabolic process"/>
    <property type="evidence" value="ECO:0007669"/>
    <property type="project" value="InterPro"/>
</dbReference>
<sequence>EENNLRGGSVSISLPHVFPVKQALEKRDVKVDFRKGQDKEPDVIRVGPHFYTKNEEIDILFREIDAIYASGEFKKFPEEIKHVT</sequence>
<dbReference type="InterPro" id="IPR015424">
    <property type="entry name" value="PyrdxlP-dep_Trfase"/>
</dbReference>
<evidence type="ECO:0000313" key="2">
    <source>
        <dbReference type="EMBL" id="GAF84998.1"/>
    </source>
</evidence>
<evidence type="ECO:0008006" key="3">
    <source>
        <dbReference type="Google" id="ProtNLM"/>
    </source>
</evidence>
<dbReference type="InterPro" id="IPR015422">
    <property type="entry name" value="PyrdxlP-dep_Trfase_small"/>
</dbReference>
<proteinExistence type="predicted"/>
<keyword evidence="1" id="KW-0663">Pyridoxal phosphate</keyword>
<dbReference type="AlphaFoldDB" id="X0SUZ8"/>
<dbReference type="GO" id="GO:0009435">
    <property type="term" value="P:NAD+ biosynthetic process"/>
    <property type="evidence" value="ECO:0007669"/>
    <property type="project" value="InterPro"/>
</dbReference>
<comment type="caution">
    <text evidence="2">The sequence shown here is derived from an EMBL/GenBank/DDBJ whole genome shotgun (WGS) entry which is preliminary data.</text>
</comment>
<protein>
    <recommendedName>
        <fullName evidence="3">Aminotransferase class V domain-containing protein</fullName>
    </recommendedName>
</protein>
<evidence type="ECO:0000256" key="1">
    <source>
        <dbReference type="ARBA" id="ARBA00022898"/>
    </source>
</evidence>
<dbReference type="EMBL" id="BARS01001021">
    <property type="protein sequence ID" value="GAF84998.1"/>
    <property type="molecule type" value="Genomic_DNA"/>
</dbReference>
<dbReference type="GO" id="GO:0030170">
    <property type="term" value="F:pyridoxal phosphate binding"/>
    <property type="evidence" value="ECO:0007669"/>
    <property type="project" value="InterPro"/>
</dbReference>
<dbReference type="GO" id="GO:0030429">
    <property type="term" value="F:kynureninase activity"/>
    <property type="evidence" value="ECO:0007669"/>
    <property type="project" value="InterPro"/>
</dbReference>
<dbReference type="GO" id="GO:0005737">
    <property type="term" value="C:cytoplasm"/>
    <property type="evidence" value="ECO:0007669"/>
    <property type="project" value="InterPro"/>
</dbReference>
<name>X0SUZ8_9ZZZZ</name>
<dbReference type="Pfam" id="PF22580">
    <property type="entry name" value="KYNU_C"/>
    <property type="match status" value="1"/>
</dbReference>
<reference evidence="2" key="1">
    <citation type="journal article" date="2014" name="Front. Microbiol.">
        <title>High frequency of phylogenetically diverse reductive dehalogenase-homologous genes in deep subseafloor sedimentary metagenomes.</title>
        <authorList>
            <person name="Kawai M."/>
            <person name="Futagami T."/>
            <person name="Toyoda A."/>
            <person name="Takaki Y."/>
            <person name="Nishi S."/>
            <person name="Hori S."/>
            <person name="Arai W."/>
            <person name="Tsubouchi T."/>
            <person name="Morono Y."/>
            <person name="Uchiyama I."/>
            <person name="Ito T."/>
            <person name="Fujiyama A."/>
            <person name="Inagaki F."/>
            <person name="Takami H."/>
        </authorList>
    </citation>
    <scope>NUCLEOTIDE SEQUENCE</scope>
    <source>
        <strain evidence="2">Expedition CK06-06</strain>
    </source>
</reference>